<dbReference type="GO" id="GO:0005794">
    <property type="term" value="C:Golgi apparatus"/>
    <property type="evidence" value="ECO:0007669"/>
    <property type="project" value="TreeGrafter"/>
</dbReference>
<evidence type="ECO:0000256" key="8">
    <source>
        <dbReference type="ARBA" id="ARBA00023288"/>
    </source>
</evidence>
<gene>
    <name evidence="12" type="ORF">WJX81_006543</name>
</gene>
<organism evidence="12 13">
    <name type="scientific">Elliptochloris bilobata</name>
    <dbReference type="NCBI Taxonomy" id="381761"/>
    <lineage>
        <taxon>Eukaryota</taxon>
        <taxon>Viridiplantae</taxon>
        <taxon>Chlorophyta</taxon>
        <taxon>core chlorophytes</taxon>
        <taxon>Trebouxiophyceae</taxon>
        <taxon>Trebouxiophyceae incertae sedis</taxon>
        <taxon>Elliptochloris clade</taxon>
        <taxon>Elliptochloris</taxon>
    </lineage>
</organism>
<evidence type="ECO:0000256" key="9">
    <source>
        <dbReference type="ARBA" id="ARBA00023315"/>
    </source>
</evidence>
<dbReference type="AlphaFoldDB" id="A0AAW1RPT7"/>
<comment type="caution">
    <text evidence="12">The sequence shown here is derived from an EMBL/GenBank/DDBJ whole genome shotgun (WGS) entry which is preliminary data.</text>
</comment>
<dbReference type="GO" id="GO:0019706">
    <property type="term" value="F:protein-cysteine S-palmitoyltransferase activity"/>
    <property type="evidence" value="ECO:0007669"/>
    <property type="project" value="UniProtKB-EC"/>
</dbReference>
<keyword evidence="9 10" id="KW-0012">Acyltransferase</keyword>
<keyword evidence="13" id="KW-1185">Reference proteome</keyword>
<accession>A0AAW1RPT7</accession>
<dbReference type="InterPro" id="IPR039859">
    <property type="entry name" value="PFA4/ZDH16/20/ERF2-like"/>
</dbReference>
<comment type="domain">
    <text evidence="10">The DHHC domain is required for palmitoyltransferase activity.</text>
</comment>
<feature type="transmembrane region" description="Helical" evidence="10">
    <location>
        <begin position="102"/>
        <end position="122"/>
    </location>
</feature>
<name>A0AAW1RPT7_9CHLO</name>
<dbReference type="EMBL" id="JALJOU010000028">
    <property type="protein sequence ID" value="KAK9835386.1"/>
    <property type="molecule type" value="Genomic_DNA"/>
</dbReference>
<evidence type="ECO:0000256" key="2">
    <source>
        <dbReference type="ARBA" id="ARBA00008574"/>
    </source>
</evidence>
<comment type="subcellular location">
    <subcellularLocation>
        <location evidence="1">Endomembrane system</location>
        <topology evidence="1">Multi-pass membrane protein</topology>
    </subcellularLocation>
</comment>
<evidence type="ECO:0000256" key="1">
    <source>
        <dbReference type="ARBA" id="ARBA00004127"/>
    </source>
</evidence>
<dbReference type="EC" id="2.3.1.225" evidence="10"/>
<evidence type="ECO:0000313" key="13">
    <source>
        <dbReference type="Proteomes" id="UP001445335"/>
    </source>
</evidence>
<keyword evidence="3 10" id="KW-0808">Transferase</keyword>
<evidence type="ECO:0000256" key="7">
    <source>
        <dbReference type="ARBA" id="ARBA00023139"/>
    </source>
</evidence>
<dbReference type="PANTHER" id="PTHR22883:SF301">
    <property type="entry name" value="PALMITOYLTRANSFERASE ZDHHC12"/>
    <property type="match status" value="1"/>
</dbReference>
<comment type="similarity">
    <text evidence="2 10">Belongs to the DHHC palmitoyltransferase family.</text>
</comment>
<dbReference type="GO" id="GO:0006612">
    <property type="term" value="P:protein targeting to membrane"/>
    <property type="evidence" value="ECO:0007669"/>
    <property type="project" value="TreeGrafter"/>
</dbReference>
<evidence type="ECO:0000256" key="6">
    <source>
        <dbReference type="ARBA" id="ARBA00023136"/>
    </source>
</evidence>
<feature type="domain" description="Palmitoyltransferase DHHC" evidence="11">
    <location>
        <begin position="65"/>
        <end position="179"/>
    </location>
</feature>
<evidence type="ECO:0000256" key="4">
    <source>
        <dbReference type="ARBA" id="ARBA00022692"/>
    </source>
</evidence>
<comment type="catalytic activity">
    <reaction evidence="10">
        <text>L-cysteinyl-[protein] + hexadecanoyl-CoA = S-hexadecanoyl-L-cysteinyl-[protein] + CoA</text>
        <dbReference type="Rhea" id="RHEA:36683"/>
        <dbReference type="Rhea" id="RHEA-COMP:10131"/>
        <dbReference type="Rhea" id="RHEA-COMP:11032"/>
        <dbReference type="ChEBI" id="CHEBI:29950"/>
        <dbReference type="ChEBI" id="CHEBI:57287"/>
        <dbReference type="ChEBI" id="CHEBI:57379"/>
        <dbReference type="ChEBI" id="CHEBI:74151"/>
        <dbReference type="EC" id="2.3.1.225"/>
    </reaction>
</comment>
<keyword evidence="7" id="KW-0564">Palmitate</keyword>
<evidence type="ECO:0000256" key="10">
    <source>
        <dbReference type="RuleBase" id="RU079119"/>
    </source>
</evidence>
<protein>
    <recommendedName>
        <fullName evidence="10">S-acyltransferase</fullName>
        <ecNumber evidence="10">2.3.1.225</ecNumber>
    </recommendedName>
    <alternativeName>
        <fullName evidence="10">Palmitoyltransferase</fullName>
    </alternativeName>
</protein>
<evidence type="ECO:0000256" key="3">
    <source>
        <dbReference type="ARBA" id="ARBA00022679"/>
    </source>
</evidence>
<reference evidence="12 13" key="1">
    <citation type="journal article" date="2024" name="Nat. Commun.">
        <title>Phylogenomics reveals the evolutionary origins of lichenization in chlorophyte algae.</title>
        <authorList>
            <person name="Puginier C."/>
            <person name="Libourel C."/>
            <person name="Otte J."/>
            <person name="Skaloud P."/>
            <person name="Haon M."/>
            <person name="Grisel S."/>
            <person name="Petersen M."/>
            <person name="Berrin J.G."/>
            <person name="Delaux P.M."/>
            <person name="Dal Grande F."/>
            <person name="Keller J."/>
        </authorList>
    </citation>
    <scope>NUCLEOTIDE SEQUENCE [LARGE SCALE GENOMIC DNA]</scope>
    <source>
        <strain evidence="12 13">SAG 245.80</strain>
    </source>
</reference>
<dbReference type="PANTHER" id="PTHR22883">
    <property type="entry name" value="ZINC FINGER DHHC DOMAIN CONTAINING PROTEIN"/>
    <property type="match status" value="1"/>
</dbReference>
<evidence type="ECO:0000259" key="11">
    <source>
        <dbReference type="Pfam" id="PF01529"/>
    </source>
</evidence>
<keyword evidence="4 10" id="KW-0812">Transmembrane</keyword>
<feature type="transmembrane region" description="Helical" evidence="10">
    <location>
        <begin position="142"/>
        <end position="163"/>
    </location>
</feature>
<evidence type="ECO:0000256" key="5">
    <source>
        <dbReference type="ARBA" id="ARBA00022989"/>
    </source>
</evidence>
<keyword evidence="6 10" id="KW-0472">Membrane</keyword>
<dbReference type="Pfam" id="PF01529">
    <property type="entry name" value="DHHC"/>
    <property type="match status" value="1"/>
</dbReference>
<dbReference type="InterPro" id="IPR001594">
    <property type="entry name" value="Palmitoyltrfase_DHHC"/>
</dbReference>
<keyword evidence="5 10" id="KW-1133">Transmembrane helix</keyword>
<dbReference type="PROSITE" id="PS50216">
    <property type="entry name" value="DHHC"/>
    <property type="match status" value="1"/>
</dbReference>
<keyword evidence="8" id="KW-0449">Lipoprotein</keyword>
<evidence type="ECO:0000313" key="12">
    <source>
        <dbReference type="EMBL" id="KAK9835386.1"/>
    </source>
</evidence>
<sequence length="218" mass="23816">MLWLSSHQLGLNSQQEEAAVATRAARCAWARPTPASASRARAFGNRQWREVSLERELPQRRTTRLAPLRARHCAACERCVLAFDHHCIWAGVCIGARNRRLFLAYLVATAALAVWAAVAAGRGAGRSLGAWERGSLLGANPVLLAAALASAWLATLVGALLGYQVWLVATGQTTWEHAQRGRVVYLHHLPMDARPFDAGLADNCVTFLCGDLEQVWEL</sequence>
<dbReference type="Proteomes" id="UP001445335">
    <property type="component" value="Unassembled WGS sequence"/>
</dbReference>
<dbReference type="GO" id="GO:0005783">
    <property type="term" value="C:endoplasmic reticulum"/>
    <property type="evidence" value="ECO:0007669"/>
    <property type="project" value="TreeGrafter"/>
</dbReference>
<proteinExistence type="inferred from homology"/>